<evidence type="ECO:0000313" key="2">
    <source>
        <dbReference type="Proteomes" id="UP000582981"/>
    </source>
</evidence>
<proteinExistence type="predicted"/>
<accession>A0A7Y7WF56</accession>
<dbReference type="AlphaFoldDB" id="A0A7Y7WF56"/>
<evidence type="ECO:0000313" key="1">
    <source>
        <dbReference type="EMBL" id="NWB48262.1"/>
    </source>
</evidence>
<dbReference type="RefSeq" id="WP_100943959.1">
    <property type="nucleotide sequence ID" value="NZ_JACAPU010000018.1"/>
</dbReference>
<protein>
    <submittedName>
        <fullName evidence="1">Uncharacterized protein</fullName>
    </submittedName>
</protein>
<comment type="caution">
    <text evidence="1">The sequence shown here is derived from an EMBL/GenBank/DDBJ whole genome shotgun (WGS) entry which is preliminary data.</text>
</comment>
<dbReference type="EMBL" id="JACAPU010000018">
    <property type="protein sequence ID" value="NWB48262.1"/>
    <property type="molecule type" value="Genomic_DNA"/>
</dbReference>
<sequence>MSTKTTGSALKSFYAEPAVWLSHDGRPLHWIENIRLTINNSEVDDELCIQNLQDSDEVIILEGTIFSYQNLSEVMSLERYFKLWQRSLGSVFLGAFIPEGQYEKLSSMIEAAGGQILRSTTNA</sequence>
<name>A0A7Y7WF56_9PSED</name>
<dbReference type="Proteomes" id="UP000582981">
    <property type="component" value="Unassembled WGS sequence"/>
</dbReference>
<organism evidence="1 2">
    <name type="scientific">Pseudomonas gingeri</name>
    <dbReference type="NCBI Taxonomy" id="117681"/>
    <lineage>
        <taxon>Bacteria</taxon>
        <taxon>Pseudomonadati</taxon>
        <taxon>Pseudomonadota</taxon>
        <taxon>Gammaproteobacteria</taxon>
        <taxon>Pseudomonadales</taxon>
        <taxon>Pseudomonadaceae</taxon>
        <taxon>Pseudomonas</taxon>
    </lineage>
</organism>
<reference evidence="1 2" key="1">
    <citation type="submission" date="2020-04" db="EMBL/GenBank/DDBJ databases">
        <title>Molecular characterization of pseudomonads from Agaricus bisporus reveal novel blotch 2 pathogens in Western Europe.</title>
        <authorList>
            <person name="Taparia T."/>
            <person name="Krijger M."/>
            <person name="Haynes E."/>
            <person name="Elpinstone J.G."/>
            <person name="Noble R."/>
            <person name="Van Der Wolf J."/>
        </authorList>
    </citation>
    <scope>NUCLEOTIDE SEQUENCE [LARGE SCALE GENOMIC DNA]</scope>
    <source>
        <strain evidence="1 2">F1001</strain>
    </source>
</reference>
<gene>
    <name evidence="1" type="ORF">HX829_17360</name>
</gene>